<reference evidence="2" key="1">
    <citation type="journal article" date="2020" name="Nat. Commun.">
        <title>Large-scale genome sequencing of mycorrhizal fungi provides insights into the early evolution of symbiotic traits.</title>
        <authorList>
            <person name="Miyauchi S."/>
            <person name="Kiss E."/>
            <person name="Kuo A."/>
            <person name="Drula E."/>
            <person name="Kohler A."/>
            <person name="Sanchez-Garcia M."/>
            <person name="Morin E."/>
            <person name="Andreopoulos B."/>
            <person name="Barry K.W."/>
            <person name="Bonito G."/>
            <person name="Buee M."/>
            <person name="Carver A."/>
            <person name="Chen C."/>
            <person name="Cichocki N."/>
            <person name="Clum A."/>
            <person name="Culley D."/>
            <person name="Crous P.W."/>
            <person name="Fauchery L."/>
            <person name="Girlanda M."/>
            <person name="Hayes R.D."/>
            <person name="Keri Z."/>
            <person name="LaButti K."/>
            <person name="Lipzen A."/>
            <person name="Lombard V."/>
            <person name="Magnuson J."/>
            <person name="Maillard F."/>
            <person name="Murat C."/>
            <person name="Nolan M."/>
            <person name="Ohm R.A."/>
            <person name="Pangilinan J."/>
            <person name="Pereira M.F."/>
            <person name="Perotto S."/>
            <person name="Peter M."/>
            <person name="Pfister S."/>
            <person name="Riley R."/>
            <person name="Sitrit Y."/>
            <person name="Stielow J.B."/>
            <person name="Szollosi G."/>
            <person name="Zifcakova L."/>
            <person name="Stursova M."/>
            <person name="Spatafora J.W."/>
            <person name="Tedersoo L."/>
            <person name="Vaario L.M."/>
            <person name="Yamada A."/>
            <person name="Yan M."/>
            <person name="Wang P."/>
            <person name="Xu J."/>
            <person name="Bruns T."/>
            <person name="Baldrian P."/>
            <person name="Vilgalys R."/>
            <person name="Dunand C."/>
            <person name="Henrissat B."/>
            <person name="Grigoriev I.V."/>
            <person name="Hibbett D."/>
            <person name="Nagy L.G."/>
            <person name="Martin F.M."/>
        </authorList>
    </citation>
    <scope>NUCLEOTIDE SEQUENCE</scope>
    <source>
        <strain evidence="2">UP504</strain>
    </source>
</reference>
<dbReference type="Proteomes" id="UP000886523">
    <property type="component" value="Unassembled WGS sequence"/>
</dbReference>
<accession>A0A9P6DUK3</accession>
<dbReference type="EMBL" id="MU129012">
    <property type="protein sequence ID" value="KAF9510700.1"/>
    <property type="molecule type" value="Genomic_DNA"/>
</dbReference>
<evidence type="ECO:0000313" key="2">
    <source>
        <dbReference type="EMBL" id="KAF9510700.1"/>
    </source>
</evidence>
<evidence type="ECO:0000256" key="1">
    <source>
        <dbReference type="SAM" id="MobiDB-lite"/>
    </source>
</evidence>
<organism evidence="2 3">
    <name type="scientific">Hydnum rufescens UP504</name>
    <dbReference type="NCBI Taxonomy" id="1448309"/>
    <lineage>
        <taxon>Eukaryota</taxon>
        <taxon>Fungi</taxon>
        <taxon>Dikarya</taxon>
        <taxon>Basidiomycota</taxon>
        <taxon>Agaricomycotina</taxon>
        <taxon>Agaricomycetes</taxon>
        <taxon>Cantharellales</taxon>
        <taxon>Hydnaceae</taxon>
        <taxon>Hydnum</taxon>
    </lineage>
</organism>
<sequence>MATEGPVISNKALHRTMELEERGLREEEDRTFREAASRDREEYTKATGSGPCAAESRHSQQ</sequence>
<dbReference type="AlphaFoldDB" id="A0A9P6DUK3"/>
<keyword evidence="3" id="KW-1185">Reference proteome</keyword>
<gene>
    <name evidence="2" type="ORF">BS47DRAFT_1347648</name>
</gene>
<evidence type="ECO:0000313" key="3">
    <source>
        <dbReference type="Proteomes" id="UP000886523"/>
    </source>
</evidence>
<name>A0A9P6DUK3_9AGAM</name>
<feature type="region of interest" description="Disordered" evidence="1">
    <location>
        <begin position="18"/>
        <end position="61"/>
    </location>
</feature>
<feature type="compositionally biased region" description="Basic and acidic residues" evidence="1">
    <location>
        <begin position="18"/>
        <end position="44"/>
    </location>
</feature>
<proteinExistence type="predicted"/>
<protein>
    <submittedName>
        <fullName evidence="2">Uncharacterized protein</fullName>
    </submittedName>
</protein>
<comment type="caution">
    <text evidence="2">The sequence shown here is derived from an EMBL/GenBank/DDBJ whole genome shotgun (WGS) entry which is preliminary data.</text>
</comment>